<dbReference type="AlphaFoldDB" id="A0A8J6PNY3"/>
<dbReference type="InterPro" id="IPR013078">
    <property type="entry name" value="His_Pase_superF_clade-1"/>
</dbReference>
<comment type="caution">
    <text evidence="1">The sequence shown here is derived from an EMBL/GenBank/DDBJ whole genome shotgun (WGS) entry which is preliminary data.</text>
</comment>
<dbReference type="EMBL" id="JACVVX010000002">
    <property type="protein sequence ID" value="MBD0415005.1"/>
    <property type="molecule type" value="Genomic_DNA"/>
</dbReference>
<reference evidence="1" key="1">
    <citation type="submission" date="2020-09" db="EMBL/GenBank/DDBJ databases">
        <title>Genome seq and assembly of Tianweitania sp.</title>
        <authorList>
            <person name="Chhetri G."/>
        </authorList>
    </citation>
    <scope>NUCLEOTIDE SEQUENCE</scope>
    <source>
        <strain evidence="1">Rool2</strain>
    </source>
</reference>
<keyword evidence="2" id="KW-1185">Reference proteome</keyword>
<dbReference type="RefSeq" id="WP_188164404.1">
    <property type="nucleotide sequence ID" value="NZ_JACVVX010000002.1"/>
</dbReference>
<sequence>MNTLYLLRHAKAGWALPGMRDFDRPLEESGIRDAEALGRAMQEQDYIPSMTICSTALRARQTLEAVAGQTDTGRVVFTERLYHDDAAGYLAVIRENGGKGSLLVVGHNPMMEDLAEAHAPSGDADALATLRAGFPTCGLAVIDFPVSLAVASLGAGSLRAFLAPGDM</sequence>
<dbReference type="PANTHER" id="PTHR47623">
    <property type="entry name" value="OS09G0287300 PROTEIN"/>
    <property type="match status" value="1"/>
</dbReference>
<dbReference type="InterPro" id="IPR029033">
    <property type="entry name" value="His_PPase_superfam"/>
</dbReference>
<dbReference type="PANTHER" id="PTHR47623:SF1">
    <property type="entry name" value="OS09G0287300 PROTEIN"/>
    <property type="match status" value="1"/>
</dbReference>
<evidence type="ECO:0000313" key="1">
    <source>
        <dbReference type="EMBL" id="MBD0415005.1"/>
    </source>
</evidence>
<dbReference type="CDD" id="cd07067">
    <property type="entry name" value="HP_PGM_like"/>
    <property type="match status" value="1"/>
</dbReference>
<dbReference type="SUPFAM" id="SSF53254">
    <property type="entry name" value="Phosphoglycerate mutase-like"/>
    <property type="match status" value="1"/>
</dbReference>
<dbReference type="Pfam" id="PF00300">
    <property type="entry name" value="His_Phos_1"/>
    <property type="match status" value="1"/>
</dbReference>
<organism evidence="1 2">
    <name type="scientific">Oryzicola mucosus</name>
    <dbReference type="NCBI Taxonomy" id="2767425"/>
    <lineage>
        <taxon>Bacteria</taxon>
        <taxon>Pseudomonadati</taxon>
        <taxon>Pseudomonadota</taxon>
        <taxon>Alphaproteobacteria</taxon>
        <taxon>Hyphomicrobiales</taxon>
        <taxon>Phyllobacteriaceae</taxon>
        <taxon>Oryzicola</taxon>
    </lineage>
</organism>
<name>A0A8J6PNY3_9HYPH</name>
<dbReference type="Gene3D" id="3.40.50.1240">
    <property type="entry name" value="Phosphoglycerate mutase-like"/>
    <property type="match status" value="1"/>
</dbReference>
<gene>
    <name evidence="1" type="ORF">ICI42_10090</name>
</gene>
<dbReference type="Proteomes" id="UP000643405">
    <property type="component" value="Unassembled WGS sequence"/>
</dbReference>
<proteinExistence type="predicted"/>
<dbReference type="SMART" id="SM00855">
    <property type="entry name" value="PGAM"/>
    <property type="match status" value="1"/>
</dbReference>
<evidence type="ECO:0000313" key="2">
    <source>
        <dbReference type="Proteomes" id="UP000643405"/>
    </source>
</evidence>
<accession>A0A8J6PNY3</accession>
<protein>
    <submittedName>
        <fullName evidence="1">Histidine phosphatase family protein</fullName>
    </submittedName>
</protein>